<evidence type="ECO:0000313" key="12">
    <source>
        <dbReference type="EMBL" id="KAK9524623.1"/>
    </source>
</evidence>
<keyword evidence="8" id="KW-0804">Transcription</keyword>
<keyword evidence="7" id="KW-0238">DNA-binding</keyword>
<evidence type="ECO:0000256" key="5">
    <source>
        <dbReference type="ARBA" id="ARBA00022833"/>
    </source>
</evidence>
<dbReference type="PROSITE" id="PS50157">
    <property type="entry name" value="ZINC_FINGER_C2H2_2"/>
    <property type="match status" value="1"/>
</dbReference>
<evidence type="ECO:0000256" key="3">
    <source>
        <dbReference type="ARBA" id="ARBA00022737"/>
    </source>
</evidence>
<dbReference type="EMBL" id="JBCEZU010000145">
    <property type="protein sequence ID" value="KAK9524623.1"/>
    <property type="molecule type" value="Genomic_DNA"/>
</dbReference>
<keyword evidence="9" id="KW-0539">Nucleus</keyword>
<protein>
    <recommendedName>
        <fullName evidence="11">C2H2-type domain-containing protein</fullName>
    </recommendedName>
</protein>
<evidence type="ECO:0000256" key="6">
    <source>
        <dbReference type="ARBA" id="ARBA00023015"/>
    </source>
</evidence>
<keyword evidence="4 10" id="KW-0863">Zinc-finger</keyword>
<dbReference type="InterPro" id="IPR013087">
    <property type="entry name" value="Znf_C2H2_type"/>
</dbReference>
<evidence type="ECO:0000256" key="10">
    <source>
        <dbReference type="PROSITE-ProRule" id="PRU00042"/>
    </source>
</evidence>
<name>A0AAW1EQ99_ZOAVI</name>
<dbReference type="PANTHER" id="PTHR24399">
    <property type="entry name" value="ZINC FINGER AND BTB DOMAIN-CONTAINING"/>
    <property type="match status" value="1"/>
</dbReference>
<sequence>MTVGGTVLASCCSREHNGIHKGEKPNNCSFCKKSFSQLSELKPHQFSQKGEKPYQCNRCEKGFPAVSPGRTAANSLSRRRRIISQLITLEKMKTGLTCTASVGCAATETTVSQATRPTEVISLESHQATTADKASLCRQS</sequence>
<dbReference type="InterPro" id="IPR036236">
    <property type="entry name" value="Znf_C2H2_sf"/>
</dbReference>
<keyword evidence="13" id="KW-1185">Reference proteome</keyword>
<proteinExistence type="predicted"/>
<comment type="subcellular location">
    <subcellularLocation>
        <location evidence="1">Nucleus</location>
    </subcellularLocation>
</comment>
<organism evidence="12 13">
    <name type="scientific">Zoarces viviparus</name>
    <name type="common">Viviparous eelpout</name>
    <name type="synonym">Blennius viviparus</name>
    <dbReference type="NCBI Taxonomy" id="48416"/>
    <lineage>
        <taxon>Eukaryota</taxon>
        <taxon>Metazoa</taxon>
        <taxon>Chordata</taxon>
        <taxon>Craniata</taxon>
        <taxon>Vertebrata</taxon>
        <taxon>Euteleostomi</taxon>
        <taxon>Actinopterygii</taxon>
        <taxon>Neopterygii</taxon>
        <taxon>Teleostei</taxon>
        <taxon>Neoteleostei</taxon>
        <taxon>Acanthomorphata</taxon>
        <taxon>Eupercaria</taxon>
        <taxon>Perciformes</taxon>
        <taxon>Cottioidei</taxon>
        <taxon>Zoarcales</taxon>
        <taxon>Zoarcidae</taxon>
        <taxon>Zoarcinae</taxon>
        <taxon>Zoarces</taxon>
    </lineage>
</organism>
<keyword evidence="2" id="KW-0479">Metal-binding</keyword>
<dbReference type="GO" id="GO:0008270">
    <property type="term" value="F:zinc ion binding"/>
    <property type="evidence" value="ECO:0007669"/>
    <property type="project" value="UniProtKB-KW"/>
</dbReference>
<evidence type="ECO:0000256" key="4">
    <source>
        <dbReference type="ARBA" id="ARBA00022771"/>
    </source>
</evidence>
<dbReference type="Gene3D" id="3.30.160.60">
    <property type="entry name" value="Classic Zinc Finger"/>
    <property type="match status" value="2"/>
</dbReference>
<dbReference type="GO" id="GO:0001227">
    <property type="term" value="F:DNA-binding transcription repressor activity, RNA polymerase II-specific"/>
    <property type="evidence" value="ECO:0007669"/>
    <property type="project" value="TreeGrafter"/>
</dbReference>
<dbReference type="Proteomes" id="UP001488805">
    <property type="component" value="Unassembled WGS sequence"/>
</dbReference>
<dbReference type="GO" id="GO:0005654">
    <property type="term" value="C:nucleoplasm"/>
    <property type="evidence" value="ECO:0007669"/>
    <property type="project" value="TreeGrafter"/>
</dbReference>
<evidence type="ECO:0000256" key="2">
    <source>
        <dbReference type="ARBA" id="ARBA00022723"/>
    </source>
</evidence>
<evidence type="ECO:0000256" key="1">
    <source>
        <dbReference type="ARBA" id="ARBA00004123"/>
    </source>
</evidence>
<gene>
    <name evidence="12" type="ORF">VZT92_017000</name>
</gene>
<keyword evidence="6" id="KW-0805">Transcription regulation</keyword>
<reference evidence="12 13" key="1">
    <citation type="journal article" date="2024" name="Genome Biol. Evol.">
        <title>Chromosome-level genome assembly of the viviparous eelpout Zoarces viviparus.</title>
        <authorList>
            <person name="Fuhrmann N."/>
            <person name="Brasseur M.V."/>
            <person name="Bakowski C.E."/>
            <person name="Podsiadlowski L."/>
            <person name="Prost S."/>
            <person name="Krehenwinkel H."/>
            <person name="Mayer C."/>
        </authorList>
    </citation>
    <scope>NUCLEOTIDE SEQUENCE [LARGE SCALE GENOMIC DNA]</scope>
    <source>
        <strain evidence="12">NO-MEL_2022_Ind0_liver</strain>
    </source>
</reference>
<evidence type="ECO:0000256" key="8">
    <source>
        <dbReference type="ARBA" id="ARBA00023163"/>
    </source>
</evidence>
<comment type="caution">
    <text evidence="12">The sequence shown here is derived from an EMBL/GenBank/DDBJ whole genome shotgun (WGS) entry which is preliminary data.</text>
</comment>
<evidence type="ECO:0000256" key="7">
    <source>
        <dbReference type="ARBA" id="ARBA00023125"/>
    </source>
</evidence>
<dbReference type="PANTHER" id="PTHR24399:SF23">
    <property type="entry name" value="C2H2-TYPE DOMAIN-CONTAINING PROTEIN"/>
    <property type="match status" value="1"/>
</dbReference>
<keyword evidence="5" id="KW-0862">Zinc</keyword>
<accession>A0AAW1EQ99</accession>
<dbReference type="SUPFAM" id="SSF57667">
    <property type="entry name" value="beta-beta-alpha zinc fingers"/>
    <property type="match status" value="1"/>
</dbReference>
<keyword evidence="3" id="KW-0677">Repeat</keyword>
<dbReference type="AlphaFoldDB" id="A0AAW1EQ99"/>
<evidence type="ECO:0000259" key="11">
    <source>
        <dbReference type="PROSITE" id="PS50157"/>
    </source>
</evidence>
<dbReference type="GO" id="GO:0000978">
    <property type="term" value="F:RNA polymerase II cis-regulatory region sequence-specific DNA binding"/>
    <property type="evidence" value="ECO:0007669"/>
    <property type="project" value="TreeGrafter"/>
</dbReference>
<feature type="domain" description="C2H2-type" evidence="11">
    <location>
        <begin position="26"/>
        <end position="53"/>
    </location>
</feature>
<evidence type="ECO:0000313" key="13">
    <source>
        <dbReference type="Proteomes" id="UP001488805"/>
    </source>
</evidence>
<evidence type="ECO:0000256" key="9">
    <source>
        <dbReference type="ARBA" id="ARBA00023242"/>
    </source>
</evidence>